<dbReference type="OrthoDB" id="7679210at2"/>
<evidence type="ECO:0000313" key="1">
    <source>
        <dbReference type="EMBL" id="CTQ70258.1"/>
    </source>
</evidence>
<dbReference type="RefSeq" id="WP_055672038.1">
    <property type="nucleotide sequence ID" value="NZ_CXWD01000008.1"/>
</dbReference>
<dbReference type="EMBL" id="CXWD01000008">
    <property type="protein sequence ID" value="CTQ70258.1"/>
    <property type="molecule type" value="Genomic_DNA"/>
</dbReference>
<keyword evidence="2" id="KW-1185">Reference proteome</keyword>
<reference evidence="2" key="1">
    <citation type="submission" date="2015-07" db="EMBL/GenBank/DDBJ databases">
        <authorList>
            <person name="Rodrigo-Torres Lidia"/>
            <person name="Arahal R.David."/>
        </authorList>
    </citation>
    <scope>NUCLEOTIDE SEQUENCE [LARGE SCALE GENOMIC DNA]</scope>
    <source>
        <strain evidence="2">CECT 5112</strain>
    </source>
</reference>
<name>A0A0M7A597_9HYPH</name>
<proteinExistence type="predicted"/>
<dbReference type="AlphaFoldDB" id="A0A0M7A597"/>
<accession>A0A0M7A597</accession>
<dbReference type="Proteomes" id="UP000053235">
    <property type="component" value="Unassembled WGS sequence"/>
</dbReference>
<gene>
    <name evidence="1" type="ORF">LAX5112_02435</name>
</gene>
<evidence type="ECO:0000313" key="2">
    <source>
        <dbReference type="Proteomes" id="UP000053235"/>
    </source>
</evidence>
<protein>
    <submittedName>
        <fullName evidence="1">Uncharacterized protein</fullName>
    </submittedName>
</protein>
<sequence>MLQEKHGDLDAEKRKKLITRLLEDLSRSNPDLYYQPTSQIALQIKQQVDEGRNLNNEDRALLSPLTLRDIEVLLSLH</sequence>
<organism evidence="1 2">
    <name type="scientific">Roseibium alexandrii</name>
    <dbReference type="NCBI Taxonomy" id="388408"/>
    <lineage>
        <taxon>Bacteria</taxon>
        <taxon>Pseudomonadati</taxon>
        <taxon>Pseudomonadota</taxon>
        <taxon>Alphaproteobacteria</taxon>
        <taxon>Hyphomicrobiales</taxon>
        <taxon>Stappiaceae</taxon>
        <taxon>Roseibium</taxon>
    </lineage>
</organism>
<dbReference type="STRING" id="388408.LAX5112_02435"/>